<dbReference type="EMBL" id="JAYWLU010000008">
    <property type="protein sequence ID" value="MEX3594750.1"/>
    <property type="molecule type" value="Genomic_DNA"/>
</dbReference>
<comment type="caution">
    <text evidence="1">The sequence shown here is derived from an EMBL/GenBank/DDBJ whole genome shotgun (WGS) entry which is preliminary data.</text>
</comment>
<dbReference type="Proteomes" id="UP001558481">
    <property type="component" value="Unassembled WGS sequence"/>
</dbReference>
<gene>
    <name evidence="1" type="ORF">VVR66_08500</name>
</gene>
<protein>
    <recommendedName>
        <fullName evidence="3">DUF559 domain-containing protein</fullName>
    </recommendedName>
</protein>
<name>A0ABV3V4A3_9MICC</name>
<dbReference type="SUPFAM" id="SSF52980">
    <property type="entry name" value="Restriction endonuclease-like"/>
    <property type="match status" value="1"/>
</dbReference>
<proteinExistence type="predicted"/>
<keyword evidence="2" id="KW-1185">Reference proteome</keyword>
<evidence type="ECO:0000313" key="1">
    <source>
        <dbReference type="EMBL" id="MEX3594750.1"/>
    </source>
</evidence>
<sequence length="343" mass="39420">MRTLEAMDLGPKLTVLSAREWERRPRDLRRRPYMQQLARGAWVRSAEPLNVQQQSVLLRDHLDQHRSQVAITGLTALVMLNFPVDHAYGWEERLLRHPSAPRAREFVARSNTTHLAWNGTRIASNQRLTRVSKTLGLPEIVGPWDCPLTHPMEALVVAAPVLPLWRITACLDALISLRVLAEGRTVMEPLTVDQLTDLLNQLPPRAQSVVRVRQAMALVQGPTISAMETLLRLVLLNCGLPPMESNFPVMMGGKYVYPDLAWPEDMVALEYNGRPHWEDGKAYGDENYRIQRLRDHGWQVRVVVIDDLRDPKRRRELLQWLFHHLDSARAKRCQSQPPRLRGR</sequence>
<reference evidence="1 2" key="1">
    <citation type="journal article" date="2024" name="Fungal Genet. Biol.">
        <title>The porcine skin microbiome exhibits broad fungal antagonism.</title>
        <authorList>
            <person name="De La Cruz K.F."/>
            <person name="Townsend E.C."/>
            <person name="Alex Cheong J.Z."/>
            <person name="Salamzade R."/>
            <person name="Liu A."/>
            <person name="Sandstrom S."/>
            <person name="Davila E."/>
            <person name="Huang L."/>
            <person name="Xu K.H."/>
            <person name="Wu S.Y."/>
            <person name="Meudt J.J."/>
            <person name="Shanmuganayagam D."/>
            <person name="Gibson A.L.F."/>
            <person name="Kalan L.R."/>
        </authorList>
    </citation>
    <scope>NUCLEOTIDE SEQUENCE [LARGE SCALE GENOMIC DNA]</scope>
    <source>
        <strain evidence="1 2">LK2625</strain>
    </source>
</reference>
<organism evidence="1 2">
    <name type="scientific">Kocuria carniphila</name>
    <dbReference type="NCBI Taxonomy" id="262208"/>
    <lineage>
        <taxon>Bacteria</taxon>
        <taxon>Bacillati</taxon>
        <taxon>Actinomycetota</taxon>
        <taxon>Actinomycetes</taxon>
        <taxon>Micrococcales</taxon>
        <taxon>Micrococcaceae</taxon>
        <taxon>Kocuria</taxon>
    </lineage>
</organism>
<accession>A0ABV3V4A3</accession>
<evidence type="ECO:0000313" key="2">
    <source>
        <dbReference type="Proteomes" id="UP001558481"/>
    </source>
</evidence>
<dbReference type="RefSeq" id="WP_129701758.1">
    <property type="nucleotide sequence ID" value="NZ_CAUREL010000035.1"/>
</dbReference>
<evidence type="ECO:0008006" key="3">
    <source>
        <dbReference type="Google" id="ProtNLM"/>
    </source>
</evidence>
<dbReference type="InterPro" id="IPR011335">
    <property type="entry name" value="Restrct_endonuc-II-like"/>
</dbReference>